<gene>
    <name evidence="2" type="ORF">SFRICE_000635</name>
</gene>
<name>A0A2H1WI58_SPOFR</name>
<evidence type="ECO:0000256" key="1">
    <source>
        <dbReference type="SAM" id="MobiDB-lite"/>
    </source>
</evidence>
<dbReference type="EMBL" id="ODYU01008814">
    <property type="protein sequence ID" value="SOQ52749.1"/>
    <property type="molecule type" value="Genomic_DNA"/>
</dbReference>
<organism evidence="2">
    <name type="scientific">Spodoptera frugiperda</name>
    <name type="common">Fall armyworm</name>
    <dbReference type="NCBI Taxonomy" id="7108"/>
    <lineage>
        <taxon>Eukaryota</taxon>
        <taxon>Metazoa</taxon>
        <taxon>Ecdysozoa</taxon>
        <taxon>Arthropoda</taxon>
        <taxon>Hexapoda</taxon>
        <taxon>Insecta</taxon>
        <taxon>Pterygota</taxon>
        <taxon>Neoptera</taxon>
        <taxon>Endopterygota</taxon>
        <taxon>Lepidoptera</taxon>
        <taxon>Glossata</taxon>
        <taxon>Ditrysia</taxon>
        <taxon>Noctuoidea</taxon>
        <taxon>Noctuidae</taxon>
        <taxon>Amphipyrinae</taxon>
        <taxon>Spodoptera</taxon>
    </lineage>
</organism>
<dbReference type="AlphaFoldDB" id="A0A2H1WI58"/>
<reference evidence="2" key="1">
    <citation type="submission" date="2016-07" db="EMBL/GenBank/DDBJ databases">
        <authorList>
            <person name="Bretaudeau A."/>
        </authorList>
    </citation>
    <scope>NUCLEOTIDE SEQUENCE</scope>
    <source>
        <strain evidence="2">Rice</strain>
        <tissue evidence="2">Whole body</tissue>
    </source>
</reference>
<protein>
    <submittedName>
        <fullName evidence="2">SFRICE_000635</fullName>
    </submittedName>
</protein>
<proteinExistence type="predicted"/>
<sequence>MFSFDRFHGVRLLPYTRHNSRLGATTETFSKNRKKTSNTLPDPGIESETPCPAIALATARPTKVSIIHIMRDTQPEPALT</sequence>
<accession>A0A2H1WI58</accession>
<feature type="region of interest" description="Disordered" evidence="1">
    <location>
        <begin position="21"/>
        <end position="49"/>
    </location>
</feature>
<evidence type="ECO:0000313" key="2">
    <source>
        <dbReference type="EMBL" id="SOQ52749.1"/>
    </source>
</evidence>